<name>A0A915YFJ8_9BACT</name>
<sequence>MQHQYIQDFAQYEDGTEITIKGWIDKARNSKTNHFFDFRDGTGFTQCIVSLDTVGEEAFEQAKRLTIESSVSFTGKILRNERSLGGYELQVTTFEIYHIATDFPITKTDKEHGPNFLEERRHLWLRRRRQWAINRVRNQLIMGIHEFFQQDGFVQMDAPLMTGSACEGTTDLFETDFFGQPAYLSQSGQLYAEAMAMAMNKVYTFGPTFRSEKSNTPRHLAEFWMIEPEVAFATNEDNMVLIERFIKHVIARVLDKCQTEFELLGRDTSKLQAVVDGDFPQVSYSDAVKILNGSMDVDGKNAIALQEEDLAAAKALIEAHQQEIADREKAIKAGMKKGARKHSEQVIAKLQAEIKVAEEQLRNIPKWIESAKNFEHGEDLGSSDETVLTRVFSTPVMVYNWPTKIKAFYMKEVEGQPEFVKGVDLLAPDGFGEIIGGSERETDINILLKKIEEHELDQADFEWYLDLRRFGSVPHAGFGLGLERLVRWSCDLHHVRETIPFPRRYGHIKP</sequence>
<keyword evidence="8" id="KW-0175">Coiled coil</keyword>
<dbReference type="HAMAP" id="MF_00534">
    <property type="entry name" value="Asn_tRNA_synth"/>
    <property type="match status" value="1"/>
</dbReference>
<dbReference type="PRINTS" id="PR01042">
    <property type="entry name" value="TRNASYNTHASP"/>
</dbReference>
<dbReference type="PANTHER" id="PTHR22594:SF34">
    <property type="entry name" value="ASPARAGINE--TRNA LIGASE, MITOCHONDRIAL-RELATED"/>
    <property type="match status" value="1"/>
</dbReference>
<dbReference type="InterPro" id="IPR045864">
    <property type="entry name" value="aa-tRNA-synth_II/BPL/LPL"/>
</dbReference>
<dbReference type="GO" id="GO:0005737">
    <property type="term" value="C:cytoplasm"/>
    <property type="evidence" value="ECO:0007669"/>
    <property type="project" value="UniProtKB-SubCell"/>
</dbReference>
<evidence type="ECO:0000313" key="10">
    <source>
        <dbReference type="EMBL" id="BDS12230.1"/>
    </source>
</evidence>
<comment type="similarity">
    <text evidence="1 7">Belongs to the class-II aminoacyl-tRNA synthetase family.</text>
</comment>
<keyword evidence="5 7" id="KW-0648">Protein biosynthesis</keyword>
<evidence type="ECO:0000256" key="4">
    <source>
        <dbReference type="ARBA" id="ARBA00022840"/>
    </source>
</evidence>
<feature type="coiled-coil region" evidence="8">
    <location>
        <begin position="303"/>
        <end position="360"/>
    </location>
</feature>
<accession>A0A915YFJ8</accession>
<dbReference type="EMBL" id="AP026867">
    <property type="protein sequence ID" value="BDS12230.1"/>
    <property type="molecule type" value="Genomic_DNA"/>
</dbReference>
<dbReference type="AlphaFoldDB" id="A0A915YFJ8"/>
<keyword evidence="11" id="KW-1185">Reference proteome</keyword>
<evidence type="ECO:0000256" key="6">
    <source>
        <dbReference type="ARBA" id="ARBA00023146"/>
    </source>
</evidence>
<comment type="subunit">
    <text evidence="7">Homodimer.</text>
</comment>
<evidence type="ECO:0000256" key="3">
    <source>
        <dbReference type="ARBA" id="ARBA00022741"/>
    </source>
</evidence>
<dbReference type="InterPro" id="IPR012340">
    <property type="entry name" value="NA-bd_OB-fold"/>
</dbReference>
<keyword evidence="4 7" id="KW-0067">ATP-binding</keyword>
<dbReference type="GO" id="GO:0006421">
    <property type="term" value="P:asparaginyl-tRNA aminoacylation"/>
    <property type="evidence" value="ECO:0007669"/>
    <property type="project" value="UniProtKB-UniRule"/>
</dbReference>
<dbReference type="CDD" id="cd04100">
    <property type="entry name" value="Asp_Lys_Asn_RS_N"/>
    <property type="match status" value="1"/>
</dbReference>
<dbReference type="Pfam" id="PF00152">
    <property type="entry name" value="tRNA-synt_2"/>
    <property type="match status" value="1"/>
</dbReference>
<dbReference type="InterPro" id="IPR006195">
    <property type="entry name" value="aa-tRNA-synth_II"/>
</dbReference>
<dbReference type="Gene3D" id="2.40.50.140">
    <property type="entry name" value="Nucleic acid-binding proteins"/>
    <property type="match status" value="1"/>
</dbReference>
<keyword evidence="6 7" id="KW-0030">Aminoacyl-tRNA synthetase</keyword>
<dbReference type="GO" id="GO:0005524">
    <property type="term" value="F:ATP binding"/>
    <property type="evidence" value="ECO:0007669"/>
    <property type="project" value="UniProtKB-UniRule"/>
</dbReference>
<dbReference type="SUPFAM" id="SSF50249">
    <property type="entry name" value="Nucleic acid-binding proteins"/>
    <property type="match status" value="1"/>
</dbReference>
<dbReference type="GO" id="GO:0003676">
    <property type="term" value="F:nucleic acid binding"/>
    <property type="evidence" value="ECO:0007669"/>
    <property type="project" value="InterPro"/>
</dbReference>
<dbReference type="RefSeq" id="WP_264793329.1">
    <property type="nucleotide sequence ID" value="NZ_AP026867.1"/>
</dbReference>
<feature type="domain" description="Aminoacyl-transfer RNA synthetases class-II family profile" evidence="9">
    <location>
        <begin position="135"/>
        <end position="500"/>
    </location>
</feature>
<evidence type="ECO:0000256" key="1">
    <source>
        <dbReference type="ARBA" id="ARBA00008226"/>
    </source>
</evidence>
<dbReference type="KEGG" id="aup:AsAng_0029490"/>
<evidence type="ECO:0000256" key="2">
    <source>
        <dbReference type="ARBA" id="ARBA00022598"/>
    </source>
</evidence>
<dbReference type="Pfam" id="PF01336">
    <property type="entry name" value="tRNA_anti-codon"/>
    <property type="match status" value="1"/>
</dbReference>
<proteinExistence type="inferred from homology"/>
<reference evidence="10" key="1">
    <citation type="submission" date="2022-09" db="EMBL/GenBank/DDBJ databases">
        <title>Aureispira anguillicida sp. nov., isolated from Leptocephalus of Japanese eel Anguilla japonica.</title>
        <authorList>
            <person name="Yuasa K."/>
            <person name="Mekata T."/>
            <person name="Ikunari K."/>
        </authorList>
    </citation>
    <scope>NUCLEOTIDE SEQUENCE</scope>
    <source>
        <strain evidence="10">EL160426</strain>
    </source>
</reference>
<evidence type="ECO:0000256" key="7">
    <source>
        <dbReference type="HAMAP-Rule" id="MF_00534"/>
    </source>
</evidence>
<dbReference type="SUPFAM" id="SSF55681">
    <property type="entry name" value="Class II aaRS and biotin synthetases"/>
    <property type="match status" value="1"/>
</dbReference>
<dbReference type="InterPro" id="IPR004365">
    <property type="entry name" value="NA-bd_OB_tRNA"/>
</dbReference>
<evidence type="ECO:0000256" key="5">
    <source>
        <dbReference type="ARBA" id="ARBA00022917"/>
    </source>
</evidence>
<dbReference type="InterPro" id="IPR002312">
    <property type="entry name" value="Asp/Asn-tRNA-synth_IIb"/>
</dbReference>
<dbReference type="InterPro" id="IPR004364">
    <property type="entry name" value="Aa-tRNA-synt_II"/>
</dbReference>
<keyword evidence="2 7" id="KW-0436">Ligase</keyword>
<keyword evidence="3 7" id="KW-0547">Nucleotide-binding</keyword>
<protein>
    <recommendedName>
        <fullName evidence="7">Asparagine--tRNA ligase</fullName>
        <ecNumber evidence="7">6.1.1.22</ecNumber>
    </recommendedName>
    <alternativeName>
        <fullName evidence="7">Asparaginyl-tRNA synthetase</fullName>
        <shortName evidence="7">AsnRS</shortName>
    </alternativeName>
</protein>
<comment type="subcellular location">
    <subcellularLocation>
        <location evidence="7">Cytoplasm</location>
    </subcellularLocation>
</comment>
<dbReference type="PANTHER" id="PTHR22594">
    <property type="entry name" value="ASPARTYL/LYSYL-TRNA SYNTHETASE"/>
    <property type="match status" value="1"/>
</dbReference>
<dbReference type="InterPro" id="IPR004522">
    <property type="entry name" value="Asn-tRNA-ligase"/>
</dbReference>
<dbReference type="Gene3D" id="3.30.930.10">
    <property type="entry name" value="Bira Bifunctional Protein, Domain 2"/>
    <property type="match status" value="1"/>
</dbReference>
<organism evidence="10 11">
    <name type="scientific">Aureispira anguillae</name>
    <dbReference type="NCBI Taxonomy" id="2864201"/>
    <lineage>
        <taxon>Bacteria</taxon>
        <taxon>Pseudomonadati</taxon>
        <taxon>Bacteroidota</taxon>
        <taxon>Saprospiria</taxon>
        <taxon>Saprospirales</taxon>
        <taxon>Saprospiraceae</taxon>
        <taxon>Aureispira</taxon>
    </lineage>
</organism>
<evidence type="ECO:0000259" key="9">
    <source>
        <dbReference type="PROSITE" id="PS50862"/>
    </source>
</evidence>
<dbReference type="PROSITE" id="PS50862">
    <property type="entry name" value="AA_TRNA_LIGASE_II"/>
    <property type="match status" value="1"/>
</dbReference>
<dbReference type="Proteomes" id="UP001060919">
    <property type="component" value="Chromosome"/>
</dbReference>
<evidence type="ECO:0000256" key="8">
    <source>
        <dbReference type="SAM" id="Coils"/>
    </source>
</evidence>
<evidence type="ECO:0000313" key="11">
    <source>
        <dbReference type="Proteomes" id="UP001060919"/>
    </source>
</evidence>
<keyword evidence="7" id="KW-0963">Cytoplasm</keyword>
<comment type="catalytic activity">
    <reaction evidence="7">
        <text>tRNA(Asn) + L-asparagine + ATP = L-asparaginyl-tRNA(Asn) + AMP + diphosphate + H(+)</text>
        <dbReference type="Rhea" id="RHEA:11180"/>
        <dbReference type="Rhea" id="RHEA-COMP:9659"/>
        <dbReference type="Rhea" id="RHEA-COMP:9674"/>
        <dbReference type="ChEBI" id="CHEBI:15378"/>
        <dbReference type="ChEBI" id="CHEBI:30616"/>
        <dbReference type="ChEBI" id="CHEBI:33019"/>
        <dbReference type="ChEBI" id="CHEBI:58048"/>
        <dbReference type="ChEBI" id="CHEBI:78442"/>
        <dbReference type="ChEBI" id="CHEBI:78515"/>
        <dbReference type="ChEBI" id="CHEBI:456215"/>
        <dbReference type="EC" id="6.1.1.22"/>
    </reaction>
</comment>
<gene>
    <name evidence="7" type="primary">asnS</name>
    <name evidence="10" type="ORF">AsAng_0029490</name>
</gene>
<dbReference type="GO" id="GO:0004816">
    <property type="term" value="F:asparagine-tRNA ligase activity"/>
    <property type="evidence" value="ECO:0007669"/>
    <property type="project" value="UniProtKB-UniRule"/>
</dbReference>
<dbReference type="EC" id="6.1.1.22" evidence="7"/>